<dbReference type="PANTHER" id="PTHR30561">
    <property type="entry name" value="SMR FAMILY PROTON-DEPENDENT DRUG EFFLUX TRANSPORTER SUGE"/>
    <property type="match status" value="1"/>
</dbReference>
<dbReference type="InterPro" id="IPR045324">
    <property type="entry name" value="Small_multidrug_res"/>
</dbReference>
<dbReference type="GO" id="GO:1990961">
    <property type="term" value="P:xenobiotic detoxification by transmembrane export across the plasma membrane"/>
    <property type="evidence" value="ECO:0007669"/>
    <property type="project" value="UniProtKB-ARBA"/>
</dbReference>
<name>A0A380MYZ3_9GAMM</name>
<feature type="transmembrane region" description="Helical" evidence="9">
    <location>
        <begin position="27"/>
        <end position="47"/>
    </location>
</feature>
<dbReference type="InterPro" id="IPR037185">
    <property type="entry name" value="EmrE-like"/>
</dbReference>
<dbReference type="PANTHER" id="PTHR30561:SF1">
    <property type="entry name" value="MULTIDRUG TRANSPORTER EMRE"/>
    <property type="match status" value="1"/>
</dbReference>
<keyword evidence="4 8" id="KW-0812">Transmembrane</keyword>
<evidence type="ECO:0000256" key="1">
    <source>
        <dbReference type="ARBA" id="ARBA00004651"/>
    </source>
</evidence>
<accession>A0A380MYZ3</accession>
<evidence type="ECO:0000256" key="7">
    <source>
        <dbReference type="ARBA" id="ARBA00038032"/>
    </source>
</evidence>
<keyword evidence="6 9" id="KW-0472">Membrane</keyword>
<organism evidence="10 11">
    <name type="scientific">Suttonella ornithocola</name>
    <dbReference type="NCBI Taxonomy" id="279832"/>
    <lineage>
        <taxon>Bacteria</taxon>
        <taxon>Pseudomonadati</taxon>
        <taxon>Pseudomonadota</taxon>
        <taxon>Gammaproteobacteria</taxon>
        <taxon>Cardiobacteriales</taxon>
        <taxon>Cardiobacteriaceae</taxon>
        <taxon>Suttonella</taxon>
    </lineage>
</organism>
<protein>
    <submittedName>
        <fullName evidence="10">Methyl viologen resistance protein C</fullName>
    </submittedName>
</protein>
<evidence type="ECO:0000256" key="8">
    <source>
        <dbReference type="RuleBase" id="RU003942"/>
    </source>
</evidence>
<feature type="transmembrane region" description="Helical" evidence="9">
    <location>
        <begin position="59"/>
        <end position="79"/>
    </location>
</feature>
<dbReference type="GO" id="GO:0022857">
    <property type="term" value="F:transmembrane transporter activity"/>
    <property type="evidence" value="ECO:0007669"/>
    <property type="project" value="InterPro"/>
</dbReference>
<evidence type="ECO:0000256" key="9">
    <source>
        <dbReference type="SAM" id="Phobius"/>
    </source>
</evidence>
<comment type="similarity">
    <text evidence="7 8">Belongs to the drug/metabolite transporter (DMT) superfamily. Small multidrug resistance (SMR) (TC 2.A.7.1) family.</text>
</comment>
<dbReference type="Gene3D" id="1.10.3730.20">
    <property type="match status" value="1"/>
</dbReference>
<evidence type="ECO:0000256" key="3">
    <source>
        <dbReference type="ARBA" id="ARBA00022475"/>
    </source>
</evidence>
<sequence length="107" mass="11534">MNAYLWLILAIIAEVIATSALKATVGFTRLLPSIITGLGYAFAFYALSQSIKTVPLGIAYAIWSGLGTALVVIIAWIIYQQPLNIRTICGITFIIIGVIILQLSSPH</sequence>
<dbReference type="GO" id="GO:0005886">
    <property type="term" value="C:plasma membrane"/>
    <property type="evidence" value="ECO:0007669"/>
    <property type="project" value="UniProtKB-SubCell"/>
</dbReference>
<dbReference type="AlphaFoldDB" id="A0A380MYZ3"/>
<evidence type="ECO:0000256" key="2">
    <source>
        <dbReference type="ARBA" id="ARBA00022448"/>
    </source>
</evidence>
<keyword evidence="3" id="KW-1003">Cell membrane</keyword>
<dbReference type="RefSeq" id="WP_072577091.1">
    <property type="nucleotide sequence ID" value="NZ_LWHB01000131.1"/>
</dbReference>
<reference evidence="10 11" key="1">
    <citation type="submission" date="2018-06" db="EMBL/GenBank/DDBJ databases">
        <authorList>
            <consortium name="Pathogen Informatics"/>
            <person name="Doyle S."/>
        </authorList>
    </citation>
    <scope>NUCLEOTIDE SEQUENCE [LARGE SCALE GENOMIC DNA]</scope>
    <source>
        <strain evidence="10 11">NCTC13337</strain>
    </source>
</reference>
<dbReference type="SUPFAM" id="SSF103481">
    <property type="entry name" value="Multidrug resistance efflux transporter EmrE"/>
    <property type="match status" value="1"/>
</dbReference>
<proteinExistence type="inferred from homology"/>
<evidence type="ECO:0000256" key="6">
    <source>
        <dbReference type="ARBA" id="ARBA00023136"/>
    </source>
</evidence>
<dbReference type="InterPro" id="IPR000390">
    <property type="entry name" value="Small_drug/metabolite_transptr"/>
</dbReference>
<dbReference type="Pfam" id="PF00893">
    <property type="entry name" value="Multi_Drug_Res"/>
    <property type="match status" value="1"/>
</dbReference>
<dbReference type="FunFam" id="1.10.3730.20:FF:000001">
    <property type="entry name" value="Quaternary ammonium compound resistance transporter SugE"/>
    <property type="match status" value="1"/>
</dbReference>
<evidence type="ECO:0000256" key="5">
    <source>
        <dbReference type="ARBA" id="ARBA00022989"/>
    </source>
</evidence>
<evidence type="ECO:0000313" key="11">
    <source>
        <dbReference type="Proteomes" id="UP000254601"/>
    </source>
</evidence>
<keyword evidence="5 9" id="KW-1133">Transmembrane helix</keyword>
<feature type="transmembrane region" description="Helical" evidence="9">
    <location>
        <begin position="85"/>
        <end position="103"/>
    </location>
</feature>
<dbReference type="Proteomes" id="UP000254601">
    <property type="component" value="Unassembled WGS sequence"/>
</dbReference>
<keyword evidence="2" id="KW-0813">Transport</keyword>
<gene>
    <name evidence="10" type="primary">emrE</name>
    <name evidence="10" type="ORF">NCTC13337_02178</name>
</gene>
<comment type="subcellular location">
    <subcellularLocation>
        <location evidence="1 8">Cell membrane</location>
        <topology evidence="1 8">Multi-pass membrane protein</topology>
    </subcellularLocation>
</comment>
<evidence type="ECO:0000256" key="4">
    <source>
        <dbReference type="ARBA" id="ARBA00022692"/>
    </source>
</evidence>
<evidence type="ECO:0000313" key="10">
    <source>
        <dbReference type="EMBL" id="SUO97123.1"/>
    </source>
</evidence>
<keyword evidence="11" id="KW-1185">Reference proteome</keyword>
<dbReference type="OrthoDB" id="9808638at2"/>
<dbReference type="EMBL" id="UHIC01000001">
    <property type="protein sequence ID" value="SUO97123.1"/>
    <property type="molecule type" value="Genomic_DNA"/>
</dbReference>